<gene>
    <name evidence="7" type="primary">LOC111300825</name>
</gene>
<keyword evidence="1" id="KW-0805">Transcription regulation</keyword>
<dbReference type="PANTHER" id="PTHR31744">
    <property type="entry name" value="PROTEIN CUP-SHAPED COTYLEDON 2-RELATED"/>
    <property type="match status" value="1"/>
</dbReference>
<keyword evidence="6" id="KW-1185">Reference proteome</keyword>
<dbReference type="RefSeq" id="XP_022752171.1">
    <property type="nucleotide sequence ID" value="XM_022896436.1"/>
</dbReference>
<dbReference type="GeneID" id="111300825"/>
<evidence type="ECO:0000313" key="7">
    <source>
        <dbReference type="RefSeq" id="XP_022752171.1"/>
    </source>
</evidence>
<evidence type="ECO:0000256" key="3">
    <source>
        <dbReference type="ARBA" id="ARBA00023163"/>
    </source>
</evidence>
<dbReference type="OrthoDB" id="1880352at2759"/>
<evidence type="ECO:0000256" key="2">
    <source>
        <dbReference type="ARBA" id="ARBA00023125"/>
    </source>
</evidence>
<dbReference type="InterPro" id="IPR003441">
    <property type="entry name" value="NAC-dom"/>
</dbReference>
<evidence type="ECO:0000256" key="4">
    <source>
        <dbReference type="ARBA" id="ARBA00023242"/>
    </source>
</evidence>
<keyword evidence="4" id="KW-0539">Nucleus</keyword>
<dbReference type="PROSITE" id="PS51005">
    <property type="entry name" value="NAC"/>
    <property type="match status" value="1"/>
</dbReference>
<accession>A0A6P5ZIH4</accession>
<dbReference type="Proteomes" id="UP000515121">
    <property type="component" value="Unplaced"/>
</dbReference>
<dbReference type="PANTHER" id="PTHR31744:SF79">
    <property type="entry name" value="NAC DOMAIN-CONTAINING PROTEIN"/>
    <property type="match status" value="1"/>
</dbReference>
<dbReference type="GO" id="GO:0003677">
    <property type="term" value="F:DNA binding"/>
    <property type="evidence" value="ECO:0007669"/>
    <property type="project" value="UniProtKB-KW"/>
</dbReference>
<keyword evidence="2" id="KW-0238">DNA-binding</keyword>
<proteinExistence type="predicted"/>
<evidence type="ECO:0000256" key="1">
    <source>
        <dbReference type="ARBA" id="ARBA00023015"/>
    </source>
</evidence>
<dbReference type="Pfam" id="PF02365">
    <property type="entry name" value="NAM"/>
    <property type="match status" value="1"/>
</dbReference>
<dbReference type="KEGG" id="dzi:111300825"/>
<dbReference type="SUPFAM" id="SSF101941">
    <property type="entry name" value="NAC domain"/>
    <property type="match status" value="1"/>
</dbReference>
<keyword evidence="3" id="KW-0804">Transcription</keyword>
<dbReference type="InterPro" id="IPR036093">
    <property type="entry name" value="NAC_dom_sf"/>
</dbReference>
<protein>
    <submittedName>
        <fullName evidence="7">NAC domain-containing protein 35-like</fullName>
    </submittedName>
</protein>
<evidence type="ECO:0000313" key="6">
    <source>
        <dbReference type="Proteomes" id="UP000515121"/>
    </source>
</evidence>
<dbReference type="GO" id="GO:0006355">
    <property type="term" value="P:regulation of DNA-templated transcription"/>
    <property type="evidence" value="ECO:0007669"/>
    <property type="project" value="InterPro"/>
</dbReference>
<sequence>MENITPELALPGFRFHPTEEELVDYYLKETALGKKLHSDIIGFLNIYKHHPWDLPGLAKIREREWYFFVHRDKESGRGGKPKRTTEKGYWKATGSDRQIRSLKEPKQIVGFRKTLVFYTGKAPKGCRTDWVMNEYRLSDTSFPTDDIVLCKIYRKATSLRVLEQRAEEHHARTTSHIFSSCVAQINFDTPSSQQDLDYGAEWEEELEAAEKLEWENEADITELLVRVGSMKEKLQLSAELSTDWTLMDLM</sequence>
<evidence type="ECO:0000259" key="5">
    <source>
        <dbReference type="PROSITE" id="PS51005"/>
    </source>
</evidence>
<organism evidence="6 7">
    <name type="scientific">Durio zibethinus</name>
    <name type="common">Durian</name>
    <dbReference type="NCBI Taxonomy" id="66656"/>
    <lineage>
        <taxon>Eukaryota</taxon>
        <taxon>Viridiplantae</taxon>
        <taxon>Streptophyta</taxon>
        <taxon>Embryophyta</taxon>
        <taxon>Tracheophyta</taxon>
        <taxon>Spermatophyta</taxon>
        <taxon>Magnoliopsida</taxon>
        <taxon>eudicotyledons</taxon>
        <taxon>Gunneridae</taxon>
        <taxon>Pentapetalae</taxon>
        <taxon>rosids</taxon>
        <taxon>malvids</taxon>
        <taxon>Malvales</taxon>
        <taxon>Malvaceae</taxon>
        <taxon>Helicteroideae</taxon>
        <taxon>Durio</taxon>
    </lineage>
</organism>
<name>A0A6P5ZIH4_DURZI</name>
<feature type="domain" description="NAC" evidence="5">
    <location>
        <begin position="9"/>
        <end position="155"/>
    </location>
</feature>
<reference evidence="7" key="1">
    <citation type="submission" date="2025-08" db="UniProtKB">
        <authorList>
            <consortium name="RefSeq"/>
        </authorList>
    </citation>
    <scope>IDENTIFICATION</scope>
    <source>
        <tissue evidence="7">Fruit stalk</tissue>
    </source>
</reference>
<dbReference type="Gene3D" id="2.170.150.80">
    <property type="entry name" value="NAC domain"/>
    <property type="match status" value="1"/>
</dbReference>
<dbReference type="AlphaFoldDB" id="A0A6P5ZIH4"/>